<dbReference type="GO" id="GO:0009097">
    <property type="term" value="P:isoleucine biosynthetic process"/>
    <property type="evidence" value="ECO:0007669"/>
    <property type="project" value="UniProtKB-UniRule"/>
</dbReference>
<dbReference type="GO" id="GO:0019877">
    <property type="term" value="P:diaminopimelate biosynthetic process"/>
    <property type="evidence" value="ECO:0007669"/>
    <property type="project" value="UniProtKB-KW"/>
</dbReference>
<evidence type="ECO:0000256" key="9">
    <source>
        <dbReference type="ARBA" id="ARBA00022857"/>
    </source>
</evidence>
<dbReference type="PROSITE" id="PS01103">
    <property type="entry name" value="ASD"/>
    <property type="match status" value="1"/>
</dbReference>
<dbReference type="UniPathway" id="UPA00051">
    <property type="reaction ID" value="UER00464"/>
</dbReference>
<dbReference type="UniPathway" id="UPA00050">
    <property type="reaction ID" value="UER00463"/>
</dbReference>
<dbReference type="CDD" id="cd18131">
    <property type="entry name" value="ASADH_C_bac_euk_like"/>
    <property type="match status" value="1"/>
</dbReference>
<dbReference type="PIRSF" id="PIRSF000148">
    <property type="entry name" value="ASA_dh"/>
    <property type="match status" value="1"/>
</dbReference>
<dbReference type="Proteomes" id="UP000284731">
    <property type="component" value="Unassembled WGS sequence"/>
</dbReference>
<dbReference type="NCBIfam" id="TIGR01296">
    <property type="entry name" value="asd_B"/>
    <property type="match status" value="1"/>
</dbReference>
<keyword evidence="11 18" id="KW-0560">Oxidoreductase</keyword>
<evidence type="ECO:0000313" key="18">
    <source>
        <dbReference type="EMBL" id="RGT54994.1"/>
    </source>
</evidence>
<dbReference type="Pfam" id="PF01118">
    <property type="entry name" value="Semialdhyde_dh"/>
    <property type="match status" value="1"/>
</dbReference>
<evidence type="ECO:0000256" key="11">
    <source>
        <dbReference type="ARBA" id="ARBA00023002"/>
    </source>
</evidence>
<dbReference type="SUPFAM" id="SSF55347">
    <property type="entry name" value="Glyceraldehyde-3-phosphate dehydrogenase-like, C-terminal domain"/>
    <property type="match status" value="1"/>
</dbReference>
<keyword evidence="12" id="KW-0457">Lysine biosynthesis</keyword>
<evidence type="ECO:0000256" key="10">
    <source>
        <dbReference type="ARBA" id="ARBA00022915"/>
    </source>
</evidence>
<keyword evidence="10" id="KW-0220">Diaminopimelate biosynthesis</keyword>
<feature type="active site" description="Acyl-thioester intermediate" evidence="16">
    <location>
        <position position="126"/>
    </location>
</feature>
<dbReference type="GO" id="GO:0051287">
    <property type="term" value="F:NAD binding"/>
    <property type="evidence" value="ECO:0007669"/>
    <property type="project" value="InterPro"/>
</dbReference>
<gene>
    <name evidence="18" type="ORF">DWX20_07440</name>
</gene>
<dbReference type="SUPFAM" id="SSF51735">
    <property type="entry name" value="NAD(P)-binding Rossmann-fold domains"/>
    <property type="match status" value="1"/>
</dbReference>
<proteinExistence type="inferred from homology"/>
<dbReference type="Gene3D" id="3.40.50.720">
    <property type="entry name" value="NAD(P)-binding Rossmann-like Domain"/>
    <property type="match status" value="1"/>
</dbReference>
<feature type="active site" description="Proton acceptor" evidence="16">
    <location>
        <position position="239"/>
    </location>
</feature>
<keyword evidence="8" id="KW-0791">Threonine biosynthesis</keyword>
<comment type="similarity">
    <text evidence="4">Belongs to the aspartate-semialdehyde dehydrogenase family.</text>
</comment>
<name>A0A412PCP3_9FIRM</name>
<comment type="pathway">
    <text evidence="2">Amino-acid biosynthesis; L-lysine biosynthesis via DAP pathway; (S)-tetrahydrodipicolinate from L-aspartate: step 2/4.</text>
</comment>
<comment type="caution">
    <text evidence="18">The sequence shown here is derived from an EMBL/GenBank/DDBJ whole genome shotgun (WGS) entry which is preliminary data.</text>
</comment>
<organism evidence="18 19">
    <name type="scientific">Solobacterium moorei</name>
    <dbReference type="NCBI Taxonomy" id="102148"/>
    <lineage>
        <taxon>Bacteria</taxon>
        <taxon>Bacillati</taxon>
        <taxon>Bacillota</taxon>
        <taxon>Erysipelotrichia</taxon>
        <taxon>Erysipelotrichales</taxon>
        <taxon>Erysipelotrichaceae</taxon>
        <taxon>Solobacterium</taxon>
    </lineage>
</organism>
<dbReference type="Pfam" id="PF02774">
    <property type="entry name" value="Semialdhyde_dhC"/>
    <property type="match status" value="1"/>
</dbReference>
<dbReference type="InterPro" id="IPR036291">
    <property type="entry name" value="NAD(P)-bd_dom_sf"/>
</dbReference>
<dbReference type="EC" id="1.2.1.11" evidence="6 15"/>
<dbReference type="EMBL" id="QRWX01000003">
    <property type="protein sequence ID" value="RGT54994.1"/>
    <property type="molecule type" value="Genomic_DNA"/>
</dbReference>
<evidence type="ECO:0000256" key="2">
    <source>
        <dbReference type="ARBA" id="ARBA00005076"/>
    </source>
</evidence>
<evidence type="ECO:0000256" key="15">
    <source>
        <dbReference type="NCBIfam" id="TIGR01296"/>
    </source>
</evidence>
<evidence type="ECO:0000256" key="8">
    <source>
        <dbReference type="ARBA" id="ARBA00022697"/>
    </source>
</evidence>
<evidence type="ECO:0000256" key="1">
    <source>
        <dbReference type="ARBA" id="ARBA00005021"/>
    </source>
</evidence>
<dbReference type="GO" id="GO:0009086">
    <property type="term" value="P:methionine biosynthetic process"/>
    <property type="evidence" value="ECO:0007669"/>
    <property type="project" value="UniProtKB-UniRule"/>
</dbReference>
<comment type="pathway">
    <text evidence="3">Amino-acid biosynthesis; L-threonine biosynthesis; L-threonine from L-aspartate: step 2/5.</text>
</comment>
<protein>
    <recommendedName>
        <fullName evidence="6 15">Aspartate-semialdehyde dehydrogenase</fullName>
        <ecNumber evidence="6 15">1.2.1.11</ecNumber>
    </recommendedName>
</protein>
<feature type="domain" description="Semialdehyde dehydrogenase NAD-binding" evidence="17">
    <location>
        <begin position="2"/>
        <end position="117"/>
    </location>
</feature>
<dbReference type="GO" id="GO:0004073">
    <property type="term" value="F:aspartate-semialdehyde dehydrogenase activity"/>
    <property type="evidence" value="ECO:0007669"/>
    <property type="project" value="UniProtKB-UniRule"/>
</dbReference>
<keyword evidence="13" id="KW-0486">Methionine biosynthesis</keyword>
<evidence type="ECO:0000256" key="6">
    <source>
        <dbReference type="ARBA" id="ARBA00013120"/>
    </source>
</evidence>
<dbReference type="GO" id="GO:0046983">
    <property type="term" value="F:protein dimerization activity"/>
    <property type="evidence" value="ECO:0007669"/>
    <property type="project" value="InterPro"/>
</dbReference>
<dbReference type="NCBIfam" id="NF011456">
    <property type="entry name" value="PRK14874.1"/>
    <property type="match status" value="1"/>
</dbReference>
<reference evidence="18 19" key="1">
    <citation type="submission" date="2018-08" db="EMBL/GenBank/DDBJ databases">
        <title>A genome reference for cultivated species of the human gut microbiota.</title>
        <authorList>
            <person name="Zou Y."/>
            <person name="Xue W."/>
            <person name="Luo G."/>
        </authorList>
    </citation>
    <scope>NUCLEOTIDE SEQUENCE [LARGE SCALE GENOMIC DNA]</scope>
    <source>
        <strain evidence="18 19">AF18-46</strain>
    </source>
</reference>
<comment type="subunit">
    <text evidence="5">Homodimer.</text>
</comment>
<evidence type="ECO:0000256" key="14">
    <source>
        <dbReference type="ARBA" id="ARBA00047891"/>
    </source>
</evidence>
<evidence type="ECO:0000256" key="12">
    <source>
        <dbReference type="ARBA" id="ARBA00023154"/>
    </source>
</evidence>
<keyword evidence="9" id="KW-0521">NADP</keyword>
<evidence type="ECO:0000256" key="3">
    <source>
        <dbReference type="ARBA" id="ARBA00005097"/>
    </source>
</evidence>
<evidence type="ECO:0000256" key="4">
    <source>
        <dbReference type="ARBA" id="ARBA00010584"/>
    </source>
</evidence>
<dbReference type="PANTHER" id="PTHR46278:SF2">
    <property type="entry name" value="ASPARTATE-SEMIALDEHYDE DEHYDROGENASE"/>
    <property type="match status" value="1"/>
</dbReference>
<dbReference type="InterPro" id="IPR000534">
    <property type="entry name" value="Semialdehyde_DH_NAD-bd"/>
</dbReference>
<comment type="pathway">
    <text evidence="1">Amino-acid biosynthesis; L-methionine biosynthesis via de novo pathway; L-homoserine from L-aspartate: step 2/3.</text>
</comment>
<dbReference type="PANTHER" id="PTHR46278">
    <property type="entry name" value="DEHYDROGENASE, PUTATIVE-RELATED"/>
    <property type="match status" value="1"/>
</dbReference>
<dbReference type="Gene3D" id="3.30.360.10">
    <property type="entry name" value="Dihydrodipicolinate Reductase, domain 2"/>
    <property type="match status" value="1"/>
</dbReference>
<evidence type="ECO:0000256" key="13">
    <source>
        <dbReference type="ARBA" id="ARBA00023167"/>
    </source>
</evidence>
<dbReference type="AlphaFoldDB" id="A0A412PCP3"/>
<keyword evidence="7" id="KW-0028">Amino-acid biosynthesis</keyword>
<evidence type="ECO:0000256" key="16">
    <source>
        <dbReference type="PIRSR" id="PIRSR000148-1"/>
    </source>
</evidence>
<dbReference type="SMART" id="SM00859">
    <property type="entry name" value="Semialdhyde_dh"/>
    <property type="match status" value="1"/>
</dbReference>
<dbReference type="CDD" id="cd02316">
    <property type="entry name" value="VcASADH2_like_N"/>
    <property type="match status" value="1"/>
</dbReference>
<accession>A0A412PCP3</accession>
<dbReference type="InterPro" id="IPR012280">
    <property type="entry name" value="Semialdhyde_DH_dimer_dom"/>
</dbReference>
<comment type="catalytic activity">
    <reaction evidence="14">
        <text>L-aspartate 4-semialdehyde + phosphate + NADP(+) = 4-phospho-L-aspartate + NADPH + H(+)</text>
        <dbReference type="Rhea" id="RHEA:24284"/>
        <dbReference type="ChEBI" id="CHEBI:15378"/>
        <dbReference type="ChEBI" id="CHEBI:43474"/>
        <dbReference type="ChEBI" id="CHEBI:57535"/>
        <dbReference type="ChEBI" id="CHEBI:57783"/>
        <dbReference type="ChEBI" id="CHEBI:58349"/>
        <dbReference type="ChEBI" id="CHEBI:537519"/>
        <dbReference type="EC" id="1.2.1.11"/>
    </reaction>
</comment>
<dbReference type="RefSeq" id="WP_118765042.1">
    <property type="nucleotide sequence ID" value="NZ_CABJCF010000003.1"/>
</dbReference>
<evidence type="ECO:0000259" key="17">
    <source>
        <dbReference type="SMART" id="SM00859"/>
    </source>
</evidence>
<dbReference type="InterPro" id="IPR005986">
    <property type="entry name" value="Asp_semialdehyde_DH_beta"/>
</dbReference>
<evidence type="ECO:0000313" key="19">
    <source>
        <dbReference type="Proteomes" id="UP000284731"/>
    </source>
</evidence>
<evidence type="ECO:0000256" key="7">
    <source>
        <dbReference type="ARBA" id="ARBA00022605"/>
    </source>
</evidence>
<dbReference type="InterPro" id="IPR000319">
    <property type="entry name" value="Asp-semialdehyde_DH_CS"/>
</dbReference>
<dbReference type="GO" id="GO:0009088">
    <property type="term" value="P:threonine biosynthetic process"/>
    <property type="evidence" value="ECO:0007669"/>
    <property type="project" value="UniProtKB-UniRule"/>
</dbReference>
<dbReference type="GO" id="GO:0050661">
    <property type="term" value="F:NADP binding"/>
    <property type="evidence" value="ECO:0007669"/>
    <property type="project" value="InterPro"/>
</dbReference>
<dbReference type="UniPathway" id="UPA00034">
    <property type="reaction ID" value="UER00016"/>
</dbReference>
<sequence>MKIGILGATGAVGRQMLECIEEQNLAVEELRLFSSPRSAGRVLSFRGEGITVQVVDEHSFEGLDYVLGAVSNALTKEYLPLIQKAKAVLIDNSSAFRLQDDVPLVVPEINGEDALAHHGIISNPNCSTIIALMAIAPIHRLSKIKHVNATTFQAVSGAGVEGMRELREQILQLDKGEEVHPNVFPAQIAYNCIARIGTYLDDGYTTEEVKMHNEGRKIMHAKDLQVNCTCVRVPVYRSHSISLTVETEQEVSLDAIRQAIKNFPGVELIEDHVPTPVEASNQDIVYVGRVRKDISRENSISLWCCGDQIRKGAASNAVSIMTYLEKSR</sequence>
<dbReference type="GO" id="GO:0009089">
    <property type="term" value="P:lysine biosynthetic process via diaminopimelate"/>
    <property type="evidence" value="ECO:0007669"/>
    <property type="project" value="UniProtKB-UniRule"/>
</dbReference>
<evidence type="ECO:0000256" key="5">
    <source>
        <dbReference type="ARBA" id="ARBA00011738"/>
    </source>
</evidence>